<dbReference type="Proteomes" id="UP000290401">
    <property type="component" value="Unassembled WGS sequence"/>
</dbReference>
<evidence type="ECO:0000313" key="2">
    <source>
        <dbReference type="EMBL" id="QAU44386.1"/>
    </source>
</evidence>
<evidence type="ECO:0000256" key="1">
    <source>
        <dbReference type="SAM" id="Phobius"/>
    </source>
</evidence>
<protein>
    <submittedName>
        <fullName evidence="2">DUF3623 domain-containing protein</fullName>
    </submittedName>
</protein>
<feature type="transmembrane region" description="Helical" evidence="1">
    <location>
        <begin position="34"/>
        <end position="55"/>
    </location>
</feature>
<reference evidence="2 4" key="1">
    <citation type="submission" date="2018-06" db="EMBL/GenBank/DDBJ databases">
        <title>Comparative genomics of rhizobia nodulating Arachis hypogaea in China.</title>
        <authorList>
            <person name="Li Y."/>
        </authorList>
    </citation>
    <scope>NUCLEOTIDE SEQUENCE [LARGE SCALE GENOMIC DNA]</scope>
    <source>
        <strain evidence="2 4">CCBAU 51670</strain>
    </source>
</reference>
<dbReference type="InterPro" id="IPR017496">
    <property type="entry name" value="Photo_alph_chp2"/>
</dbReference>
<feature type="transmembrane region" description="Helical" evidence="1">
    <location>
        <begin position="61"/>
        <end position="86"/>
    </location>
</feature>
<keyword evidence="5" id="KW-1185">Reference proteome</keyword>
<evidence type="ECO:0000313" key="5">
    <source>
        <dbReference type="Proteomes" id="UP000290401"/>
    </source>
</evidence>
<keyword evidence="1" id="KW-1133">Transmembrane helix</keyword>
<dbReference type="NCBIfam" id="TIGR03055">
    <property type="entry name" value="photo_alph_chp2"/>
    <property type="match status" value="1"/>
</dbReference>
<feature type="transmembrane region" description="Helical" evidence="1">
    <location>
        <begin position="212"/>
        <end position="229"/>
    </location>
</feature>
<feature type="transmembrane region" description="Helical" evidence="1">
    <location>
        <begin position="185"/>
        <end position="206"/>
    </location>
</feature>
<feature type="transmembrane region" description="Helical" evidence="1">
    <location>
        <begin position="6"/>
        <end position="27"/>
    </location>
</feature>
<dbReference type="RefSeq" id="WP_128949172.1">
    <property type="nucleotide sequence ID" value="NZ_CP030053.1"/>
</dbReference>
<keyword evidence="1" id="KW-0812">Transmembrane</keyword>
<evidence type="ECO:0000313" key="4">
    <source>
        <dbReference type="Proteomes" id="UP000288972"/>
    </source>
</evidence>
<gene>
    <name evidence="3" type="ORF">EAS56_24185</name>
    <name evidence="2" type="ORF">XH91_02795</name>
</gene>
<dbReference type="Pfam" id="PF12291">
    <property type="entry name" value="DUF3623"/>
    <property type="match status" value="1"/>
</dbReference>
<dbReference type="EMBL" id="CP030053">
    <property type="protein sequence ID" value="QAU44386.1"/>
    <property type="molecule type" value="Genomic_DNA"/>
</dbReference>
<name>A0AAE5WWH7_9BRAD</name>
<organism evidence="2 4">
    <name type="scientific">Bradyrhizobium guangzhouense</name>
    <dbReference type="NCBI Taxonomy" id="1325095"/>
    <lineage>
        <taxon>Bacteria</taxon>
        <taxon>Pseudomonadati</taxon>
        <taxon>Pseudomonadota</taxon>
        <taxon>Alphaproteobacteria</taxon>
        <taxon>Hyphomicrobiales</taxon>
        <taxon>Nitrobacteraceae</taxon>
        <taxon>Bradyrhizobium</taxon>
    </lineage>
</organism>
<proteinExistence type="predicted"/>
<dbReference type="Proteomes" id="UP000288972">
    <property type="component" value="Chromosome"/>
</dbReference>
<accession>A0AAE5WWH7</accession>
<dbReference type="EMBL" id="RDQZ01000022">
    <property type="protein sequence ID" value="RXH10043.1"/>
    <property type="molecule type" value="Genomic_DNA"/>
</dbReference>
<sequence>MGATAVAIPYVLFVWWFSTGTVLLLVGAPSRHGVLLKAGATVLFVAALSGLAVSSQVHTAAGAYCVFTCAILLWGAVEISLLAGWITGPRPEACPRDCGAAERVWFALQATAYHEFVLIATAGLVFAVTAGAPNQLGWWTFAAMLVLRQSAKINLFLGVRTLNDELLPAQVDFLKSYFARKPINALFPFSVSVATAAAAWLAMVAAEAESGFEALSCALLAMLVALGALEHWFMMLPMPVVDLWRWSVRAQKPVVPTSEPPLRPLLAVIPGGAAAERPATKNPGALAKQRLEDQFRQAYRASKAANATD</sequence>
<reference evidence="3 5" key="2">
    <citation type="submission" date="2018-10" db="EMBL/GenBank/DDBJ databases">
        <title>Bradyrhizobium sp. nov., effective nodules isolated from peanut in China.</title>
        <authorList>
            <person name="Li Y."/>
        </authorList>
    </citation>
    <scope>NUCLEOTIDE SEQUENCE [LARGE SCALE GENOMIC DNA]</scope>
    <source>
        <strain evidence="3 5">CCBAU 53426</strain>
    </source>
</reference>
<dbReference type="AlphaFoldDB" id="A0AAE5WWH7"/>
<dbReference type="KEGG" id="bgz:XH91_02795"/>
<keyword evidence="1" id="KW-0472">Membrane</keyword>
<evidence type="ECO:0000313" key="3">
    <source>
        <dbReference type="EMBL" id="RXH10043.1"/>
    </source>
</evidence>